<gene>
    <name evidence="6" type="ORF">FYJ66_02445</name>
</gene>
<keyword evidence="3" id="KW-0547">Nucleotide-binding</keyword>
<evidence type="ECO:0000313" key="6">
    <source>
        <dbReference type="EMBL" id="MST68452.1"/>
    </source>
</evidence>
<dbReference type="Gene3D" id="3.40.50.300">
    <property type="entry name" value="P-loop containing nucleotide triphosphate hydrolases"/>
    <property type="match status" value="1"/>
</dbReference>
<feature type="domain" description="ABC transporter" evidence="5">
    <location>
        <begin position="4"/>
        <end position="233"/>
    </location>
</feature>
<comment type="similarity">
    <text evidence="1">Belongs to the ABC transporter superfamily.</text>
</comment>
<dbReference type="CDD" id="cd03235">
    <property type="entry name" value="ABC_Metallic_Cations"/>
    <property type="match status" value="1"/>
</dbReference>
<dbReference type="InterPro" id="IPR017871">
    <property type="entry name" value="ABC_transporter-like_CS"/>
</dbReference>
<dbReference type="PANTHER" id="PTHR42734">
    <property type="entry name" value="METAL TRANSPORT SYSTEM ATP-BINDING PROTEIN TM_0124-RELATED"/>
    <property type="match status" value="1"/>
</dbReference>
<evidence type="ECO:0000256" key="1">
    <source>
        <dbReference type="ARBA" id="ARBA00005417"/>
    </source>
</evidence>
<evidence type="ECO:0000259" key="5">
    <source>
        <dbReference type="PROSITE" id="PS50893"/>
    </source>
</evidence>
<dbReference type="Pfam" id="PF00005">
    <property type="entry name" value="ABC_tran"/>
    <property type="match status" value="1"/>
</dbReference>
<dbReference type="PROSITE" id="PS50893">
    <property type="entry name" value="ABC_TRANSPORTER_2"/>
    <property type="match status" value="1"/>
</dbReference>
<evidence type="ECO:0000256" key="3">
    <source>
        <dbReference type="ARBA" id="ARBA00022741"/>
    </source>
</evidence>
<dbReference type="EMBL" id="VUNB01000002">
    <property type="protein sequence ID" value="MST68452.1"/>
    <property type="molecule type" value="Genomic_DNA"/>
</dbReference>
<comment type="caution">
    <text evidence="6">The sequence shown here is derived from an EMBL/GenBank/DDBJ whole genome shotgun (WGS) entry which is preliminary data.</text>
</comment>
<dbReference type="InterPro" id="IPR027417">
    <property type="entry name" value="P-loop_NTPase"/>
</dbReference>
<dbReference type="PROSITE" id="PS00211">
    <property type="entry name" value="ABC_TRANSPORTER_1"/>
    <property type="match status" value="1"/>
</dbReference>
<name>A0A6A8M526_9FIRM</name>
<dbReference type="GO" id="GO:0016887">
    <property type="term" value="F:ATP hydrolysis activity"/>
    <property type="evidence" value="ECO:0007669"/>
    <property type="project" value="InterPro"/>
</dbReference>
<keyword evidence="4 6" id="KW-0067">ATP-binding</keyword>
<dbReference type="RefSeq" id="WP_154571928.1">
    <property type="nucleotide sequence ID" value="NZ_VUNB01000002.1"/>
</dbReference>
<keyword evidence="2" id="KW-0813">Transport</keyword>
<dbReference type="InterPro" id="IPR003439">
    <property type="entry name" value="ABC_transporter-like_ATP-bd"/>
</dbReference>
<reference evidence="6" key="1">
    <citation type="submission" date="2019-09" db="EMBL/GenBank/DDBJ databases">
        <title>In-depth cultivation of the pig gut microbiome towards novel bacterial diversity and tailored functional studies.</title>
        <authorList>
            <person name="Wylensek D."/>
            <person name="Hitch T.C.A."/>
            <person name="Clavel T."/>
        </authorList>
    </citation>
    <scope>NUCLEOTIDE SEQUENCE</scope>
    <source>
        <strain evidence="6">RF-744-FAT-WT-3</strain>
    </source>
</reference>
<dbReference type="GO" id="GO:0005524">
    <property type="term" value="F:ATP binding"/>
    <property type="evidence" value="ECO:0007669"/>
    <property type="project" value="UniProtKB-KW"/>
</dbReference>
<organism evidence="6">
    <name type="scientific">Baileyella intestinalis</name>
    <dbReference type="NCBI Taxonomy" id="2606709"/>
    <lineage>
        <taxon>Bacteria</taxon>
        <taxon>Bacillati</taxon>
        <taxon>Bacillota</taxon>
        <taxon>Clostridia</taxon>
        <taxon>Peptostreptococcales</taxon>
        <taxon>Anaerovoracaceae</taxon>
        <taxon>Baileyella</taxon>
    </lineage>
</organism>
<protein>
    <submittedName>
        <fullName evidence="6">Metal ABC transporter ATP-binding protein</fullName>
    </submittedName>
</protein>
<sequence length="234" mass="25741">MSLLTCENATFAYEGRTVLRNISFNVEKGDYLAVVGENGAGKTTLIKGLLGLKEPVSGNLSYGWGLESDQIGYLPQQTEIQRDFPASVREVVLSGCLNRLGGKAFYTRELKKLADDRLELLEIASLGNRCYRELSGGQQQRVLLARALCATRTLLILDEPVTGLDSVIARGLYDILREIRRKKEITVIMVSHDVRGAVEEADHILHIAGEVKFFGTTEDYMEDPAGAAFLKGAC</sequence>
<dbReference type="SMART" id="SM00382">
    <property type="entry name" value="AAA"/>
    <property type="match status" value="1"/>
</dbReference>
<dbReference type="PANTHER" id="PTHR42734:SF17">
    <property type="entry name" value="METAL TRANSPORT SYSTEM ATP-BINDING PROTEIN TM_0124-RELATED"/>
    <property type="match status" value="1"/>
</dbReference>
<evidence type="ECO:0000256" key="4">
    <source>
        <dbReference type="ARBA" id="ARBA00022840"/>
    </source>
</evidence>
<dbReference type="SUPFAM" id="SSF52540">
    <property type="entry name" value="P-loop containing nucleoside triphosphate hydrolases"/>
    <property type="match status" value="1"/>
</dbReference>
<dbReference type="InterPro" id="IPR050153">
    <property type="entry name" value="Metal_Ion_Import_ABC"/>
</dbReference>
<accession>A0A6A8M526</accession>
<proteinExistence type="inferred from homology"/>
<dbReference type="AlphaFoldDB" id="A0A6A8M526"/>
<dbReference type="InterPro" id="IPR003593">
    <property type="entry name" value="AAA+_ATPase"/>
</dbReference>
<evidence type="ECO:0000256" key="2">
    <source>
        <dbReference type="ARBA" id="ARBA00022448"/>
    </source>
</evidence>